<dbReference type="AlphaFoldDB" id="A0A1I2BC91"/>
<dbReference type="Pfam" id="PF14905">
    <property type="entry name" value="OMP_b-brl_3"/>
    <property type="match status" value="1"/>
</dbReference>
<evidence type="ECO:0000256" key="3">
    <source>
        <dbReference type="ARBA" id="ARBA00023237"/>
    </source>
</evidence>
<evidence type="ECO:0000313" key="5">
    <source>
        <dbReference type="EMBL" id="SFE53842.1"/>
    </source>
</evidence>
<dbReference type="InterPro" id="IPR036942">
    <property type="entry name" value="Beta-barrel_TonB_sf"/>
</dbReference>
<evidence type="ECO:0000256" key="1">
    <source>
        <dbReference type="ARBA" id="ARBA00004442"/>
    </source>
</evidence>
<evidence type="ECO:0000256" key="2">
    <source>
        <dbReference type="ARBA" id="ARBA00023136"/>
    </source>
</evidence>
<organism evidence="5 6">
    <name type="scientific">Spirosoma endophyticum</name>
    <dbReference type="NCBI Taxonomy" id="662367"/>
    <lineage>
        <taxon>Bacteria</taxon>
        <taxon>Pseudomonadati</taxon>
        <taxon>Bacteroidota</taxon>
        <taxon>Cytophagia</taxon>
        <taxon>Cytophagales</taxon>
        <taxon>Cytophagaceae</taxon>
        <taxon>Spirosoma</taxon>
    </lineage>
</organism>
<dbReference type="Proteomes" id="UP000198598">
    <property type="component" value="Unassembled WGS sequence"/>
</dbReference>
<accession>A0A1I2BC91</accession>
<dbReference type="OrthoDB" id="910296at2"/>
<name>A0A1I2BC91_9BACT</name>
<gene>
    <name evidence="5" type="ORF">SAMN05216167_11561</name>
</gene>
<keyword evidence="3" id="KW-0998">Cell outer membrane</keyword>
<evidence type="ECO:0000259" key="4">
    <source>
        <dbReference type="Pfam" id="PF14905"/>
    </source>
</evidence>
<dbReference type="EMBL" id="FOLQ01000015">
    <property type="protein sequence ID" value="SFE53842.1"/>
    <property type="molecule type" value="Genomic_DNA"/>
</dbReference>
<feature type="domain" description="Outer membrane protein beta-barrel" evidence="4">
    <location>
        <begin position="405"/>
        <end position="797"/>
    </location>
</feature>
<dbReference type="RefSeq" id="WP_093831894.1">
    <property type="nucleotide sequence ID" value="NZ_FOLQ01000015.1"/>
</dbReference>
<dbReference type="PANTHER" id="PTHR40980:SF4">
    <property type="entry name" value="TONB-DEPENDENT RECEPTOR-LIKE BETA-BARREL DOMAIN-CONTAINING PROTEIN"/>
    <property type="match status" value="1"/>
</dbReference>
<keyword evidence="5" id="KW-0675">Receptor</keyword>
<dbReference type="GO" id="GO:0009279">
    <property type="term" value="C:cell outer membrane"/>
    <property type="evidence" value="ECO:0007669"/>
    <property type="project" value="UniProtKB-SubCell"/>
</dbReference>
<dbReference type="Gene3D" id="2.40.170.20">
    <property type="entry name" value="TonB-dependent receptor, beta-barrel domain"/>
    <property type="match status" value="1"/>
</dbReference>
<reference evidence="5 6" key="1">
    <citation type="submission" date="2016-10" db="EMBL/GenBank/DDBJ databases">
        <authorList>
            <person name="de Groot N.N."/>
        </authorList>
    </citation>
    <scope>NUCLEOTIDE SEQUENCE [LARGE SCALE GENOMIC DNA]</scope>
    <source>
        <strain evidence="5 6">DSM 26130</strain>
    </source>
</reference>
<sequence length="828" mass="92915">MINFRLINAHQICLASFFMLMSLPVHRINAQMKGVISDTTIIPLKIIAGALKTTKGEFIPNGLVSLLKKDSSLLKATFSDEKGAFSLSYRSRDTLLLKVSHIGYLSFQKTVVDQDSLASAPLMLTLQSQAVTLKEVTVKDTKPLFELTGDRILINLEDNAAYAGRTTFDALGAAPRLTIDPIARTIAIDGKTGLVLYLNGKQVNKSSNEIVSFLQDLPASNVTKIEILTSPSAKYDAAGAGVILIQTRNLIREGLTGEYSLTGGAGRYVKSNGSLSLSLQTKKLQATFFIAPNYQPTFYSWQRQQTLGGTNTAEGYSNSNQFNYVDRFSQLVRTGWDWTISKKTVVGTVLQLSHTNETQNPAASLDYRLSQLNAPLVHIDATNQLQQKIWNLAANVNFRTNFSSTRSLSGDVDMASYDDNYRSTALFEERTNNFPSTESFSITYPNRVSIKTAKVDYQSTFLKKGSFETGLKFSSIIMNNHPIVNAITAGFLPVESKLVNGFHYQENTSSAYGNFSFRVNNVNVSAGLRLEHTTYDGRSTGNQTIARNYTNLFPSLNLNYRANSKYGISLSVNRRIVRPAFDLLNPAYVYYDPLTLYTGNPLLLPQYTTTVQSTLTTPKRLSLTLLYFNTQNRITEVIYRIDSIQATTLNTNINFNWERRWSMTLSYPLSINNYWQLQAALTAHNTRYFSNYNDFDSYTGQSTAILRLFNTFKTKYFTANLNFIGRTKAVIGYFQYDPLWSIDAGLQKSFGERSSLKLAASDIFHSIRIKNHGVYLNNSIAFSHRYESQQVLLTYTYRLGNLKVKSVEERTFGSQNEQDRLEGNGSRK</sequence>
<proteinExistence type="predicted"/>
<comment type="subcellular location">
    <subcellularLocation>
        <location evidence="1">Cell outer membrane</location>
    </subcellularLocation>
</comment>
<evidence type="ECO:0000313" key="6">
    <source>
        <dbReference type="Proteomes" id="UP000198598"/>
    </source>
</evidence>
<dbReference type="InterPro" id="IPR041700">
    <property type="entry name" value="OMP_b-brl_3"/>
</dbReference>
<protein>
    <submittedName>
        <fullName evidence="5">Outer membrane receptor proteins, mostly Fe transport</fullName>
    </submittedName>
</protein>
<dbReference type="PANTHER" id="PTHR40980">
    <property type="entry name" value="PLUG DOMAIN-CONTAINING PROTEIN"/>
    <property type="match status" value="1"/>
</dbReference>
<keyword evidence="2" id="KW-0472">Membrane</keyword>
<dbReference type="SUPFAM" id="SSF56935">
    <property type="entry name" value="Porins"/>
    <property type="match status" value="1"/>
</dbReference>
<dbReference type="STRING" id="662367.SAMN05216167_11561"/>
<keyword evidence="6" id="KW-1185">Reference proteome</keyword>